<dbReference type="InterPro" id="IPR044861">
    <property type="entry name" value="IPNS-like_FE2OG_OXY"/>
</dbReference>
<evidence type="ECO:0000256" key="4">
    <source>
        <dbReference type="ARBA" id="ARBA00023002"/>
    </source>
</evidence>
<keyword evidence="4 7" id="KW-0560">Oxidoreductase</keyword>
<dbReference type="Pfam" id="PF03171">
    <property type="entry name" value="2OG-FeII_Oxy"/>
    <property type="match status" value="1"/>
</dbReference>
<dbReference type="InterPro" id="IPR027443">
    <property type="entry name" value="IPNS-like_sf"/>
</dbReference>
<protein>
    <submittedName>
        <fullName evidence="10">Isopenicillin N synthase family oxygenase</fullName>
    </submittedName>
</protein>
<evidence type="ECO:0000256" key="2">
    <source>
        <dbReference type="ARBA" id="ARBA00008056"/>
    </source>
</evidence>
<dbReference type="GO" id="GO:0016491">
    <property type="term" value="F:oxidoreductase activity"/>
    <property type="evidence" value="ECO:0007669"/>
    <property type="project" value="UniProtKB-KW"/>
</dbReference>
<evidence type="ECO:0000256" key="6">
    <source>
        <dbReference type="ARBA" id="ARBA00023194"/>
    </source>
</evidence>
<accession>A0AAU2VHU5</accession>
<reference evidence="10" key="1">
    <citation type="submission" date="2022-10" db="EMBL/GenBank/DDBJ databases">
        <title>The complete genomes of actinobacterial strains from the NBC collection.</title>
        <authorList>
            <person name="Joergensen T.S."/>
            <person name="Alvarez Arevalo M."/>
            <person name="Sterndorff E.B."/>
            <person name="Faurdal D."/>
            <person name="Vuksanovic O."/>
            <person name="Mourched A.-S."/>
            <person name="Charusanti P."/>
            <person name="Shaw S."/>
            <person name="Blin K."/>
            <person name="Weber T."/>
        </authorList>
    </citation>
    <scope>NUCLEOTIDE SEQUENCE</scope>
    <source>
        <strain evidence="10">NBC_00008</strain>
    </source>
</reference>
<feature type="region of interest" description="Disordered" evidence="8">
    <location>
        <begin position="1"/>
        <end position="24"/>
    </location>
</feature>
<comment type="similarity">
    <text evidence="2 7">Belongs to the iron/ascorbate-dependent oxidoreductase family.</text>
</comment>
<evidence type="ECO:0000313" key="10">
    <source>
        <dbReference type="EMBL" id="WTW66906.1"/>
    </source>
</evidence>
<keyword evidence="6" id="KW-0045">Antibiotic biosynthesis</keyword>
<dbReference type="PANTHER" id="PTHR10209">
    <property type="entry name" value="OXIDOREDUCTASE, 2OG-FE II OXYGENASE FAMILY PROTEIN"/>
    <property type="match status" value="1"/>
</dbReference>
<evidence type="ECO:0000256" key="1">
    <source>
        <dbReference type="ARBA" id="ARBA00004792"/>
    </source>
</evidence>
<dbReference type="GO" id="GO:0017000">
    <property type="term" value="P:antibiotic biosynthetic process"/>
    <property type="evidence" value="ECO:0007669"/>
    <property type="project" value="UniProtKB-KW"/>
</dbReference>
<dbReference type="InterPro" id="IPR005123">
    <property type="entry name" value="Oxoglu/Fe-dep_dioxygenase_dom"/>
</dbReference>
<dbReference type="GO" id="GO:0046872">
    <property type="term" value="F:metal ion binding"/>
    <property type="evidence" value="ECO:0007669"/>
    <property type="project" value="UniProtKB-KW"/>
</dbReference>
<evidence type="ECO:0000256" key="7">
    <source>
        <dbReference type="RuleBase" id="RU003682"/>
    </source>
</evidence>
<comment type="pathway">
    <text evidence="1">Antibiotic biosynthesis.</text>
</comment>
<evidence type="ECO:0000256" key="3">
    <source>
        <dbReference type="ARBA" id="ARBA00022723"/>
    </source>
</evidence>
<keyword evidence="3 7" id="KW-0479">Metal-binding</keyword>
<gene>
    <name evidence="10" type="ORF">OG398_00780</name>
</gene>
<evidence type="ECO:0000256" key="8">
    <source>
        <dbReference type="SAM" id="MobiDB-lite"/>
    </source>
</evidence>
<evidence type="ECO:0000256" key="5">
    <source>
        <dbReference type="ARBA" id="ARBA00023004"/>
    </source>
</evidence>
<organism evidence="10">
    <name type="scientific">Streptomyces sp. NBC_00008</name>
    <dbReference type="NCBI Taxonomy" id="2903610"/>
    <lineage>
        <taxon>Bacteria</taxon>
        <taxon>Bacillati</taxon>
        <taxon>Actinomycetota</taxon>
        <taxon>Actinomycetes</taxon>
        <taxon>Kitasatosporales</taxon>
        <taxon>Streptomycetaceae</taxon>
        <taxon>Streptomyces</taxon>
    </lineage>
</organism>
<evidence type="ECO:0000259" key="9">
    <source>
        <dbReference type="PROSITE" id="PS51471"/>
    </source>
</evidence>
<proteinExistence type="inferred from homology"/>
<dbReference type="Pfam" id="PF14226">
    <property type="entry name" value="DIOX_N"/>
    <property type="match status" value="1"/>
</dbReference>
<keyword evidence="5 7" id="KW-0408">Iron</keyword>
<dbReference type="SUPFAM" id="SSF51197">
    <property type="entry name" value="Clavaminate synthase-like"/>
    <property type="match status" value="1"/>
</dbReference>
<dbReference type="PROSITE" id="PS51471">
    <property type="entry name" value="FE2OG_OXY"/>
    <property type="match status" value="1"/>
</dbReference>
<dbReference type="InterPro" id="IPR026992">
    <property type="entry name" value="DIOX_N"/>
</dbReference>
<dbReference type="AlphaFoldDB" id="A0AAU2VHU5"/>
<dbReference type="Gene3D" id="2.60.120.330">
    <property type="entry name" value="B-lactam Antibiotic, Isopenicillin N Synthase, Chain"/>
    <property type="match status" value="1"/>
</dbReference>
<feature type="domain" description="Fe2OG dioxygenase" evidence="9">
    <location>
        <begin position="203"/>
        <end position="317"/>
    </location>
</feature>
<sequence length="349" mass="38757">MTDTTETAETTETAVTTGTPETTGTTYSLAELAKETRMGGAGTETSGREIRRIDLSDFDARKAEITEQLWAAATDIGFFQLVHHGIEQHVVDGAFADAERFFALPEETKARHALKKGLNSGWESMTQVRPSIGTPDQKESYQLTRPHMDGLWPDDALPGFRERALAFEARCRELAMRVLSCFADKLGLPDGFFSRAHDPASEQYQSTLRMLHYFAVPEDIEIPADVWRAGAHTDFDCLTLLFQRDGQGGLQVCPGKEAEAQEWTPVEPADTVITCNIGDMLMRWSDDRLPSNFHRVKSPGPGDDRSARHSIAFFAQADRDVVIEGPEGRYPAITAADYIQQRIAANFAR</sequence>
<dbReference type="PANTHER" id="PTHR10209:SF886">
    <property type="entry name" value="UPF0676 PROTEIN C1494.01"/>
    <property type="match status" value="1"/>
</dbReference>
<name>A0AAU2VHU5_9ACTN</name>
<dbReference type="EMBL" id="CP108313">
    <property type="protein sequence ID" value="WTW66906.1"/>
    <property type="molecule type" value="Genomic_DNA"/>
</dbReference>